<reference evidence="1 2" key="1">
    <citation type="journal article" date="2013" name="Genome Biol. Evol.">
        <title>Genomic makeup of the marine flavobacterium Nonlabens (Donghaeana) dokdonensis DSW-6 and identification of a novel class of rhodopsins.</title>
        <authorList>
            <person name="Kwon S.K."/>
            <person name="Kim B.K."/>
            <person name="Song J.Y."/>
            <person name="Kwak M.J."/>
            <person name="Lee C.H."/>
            <person name="Yoon J.H."/>
            <person name="Oh T.K."/>
            <person name="Kim J.F."/>
        </authorList>
    </citation>
    <scope>NUCLEOTIDE SEQUENCE [LARGE SCALE GENOMIC DNA]</scope>
    <source>
        <strain evidence="2">DSM 17205 / KCTC 12402 / DSW-6</strain>
    </source>
</reference>
<gene>
    <name evidence="1" type="ordered locus">DDD_0211</name>
</gene>
<name>L7W924_NONDD</name>
<evidence type="ECO:0000313" key="1">
    <source>
        <dbReference type="EMBL" id="AGC75338.1"/>
    </source>
</evidence>
<dbReference type="PATRIC" id="fig|592029.3.peg.209"/>
<dbReference type="STRING" id="592029.DDD_0211"/>
<sequence>MSHKYFSMTDLVNRLFINAIILMRKEIHPVCHSRTSG</sequence>
<accession>L7W924</accession>
<protein>
    <submittedName>
        <fullName evidence="1">Uncharacterized protein</fullName>
    </submittedName>
</protein>
<dbReference type="Proteomes" id="UP000011173">
    <property type="component" value="Chromosome"/>
</dbReference>
<dbReference type="HOGENOM" id="CLU_3346556_0_0_10"/>
<evidence type="ECO:0000313" key="2">
    <source>
        <dbReference type="Proteomes" id="UP000011173"/>
    </source>
</evidence>
<organism evidence="1 2">
    <name type="scientific">Nonlabens dokdonensis (strain DSM 17205 / KCTC 12402 / DSW-6)</name>
    <name type="common">Donghaeana dokdonensis</name>
    <dbReference type="NCBI Taxonomy" id="592029"/>
    <lineage>
        <taxon>Bacteria</taxon>
        <taxon>Pseudomonadati</taxon>
        <taxon>Bacteroidota</taxon>
        <taxon>Flavobacteriia</taxon>
        <taxon>Flavobacteriales</taxon>
        <taxon>Flavobacteriaceae</taxon>
        <taxon>Nonlabens</taxon>
    </lineage>
</organism>
<dbReference type="AlphaFoldDB" id="L7W924"/>
<dbReference type="KEGG" id="ndo:DDD_0211"/>
<proteinExistence type="predicted"/>
<dbReference type="EMBL" id="CP001397">
    <property type="protein sequence ID" value="AGC75338.1"/>
    <property type="molecule type" value="Genomic_DNA"/>
</dbReference>